<accession>A0ABR1SYK4</accession>
<keyword evidence="1" id="KW-0677">Repeat</keyword>
<evidence type="ECO:0000313" key="4">
    <source>
        <dbReference type="EMBL" id="KAK8038613.1"/>
    </source>
</evidence>
<dbReference type="InterPro" id="IPR031359">
    <property type="entry name" value="NACHT_N"/>
</dbReference>
<feature type="region of interest" description="Disordered" evidence="2">
    <location>
        <begin position="1"/>
        <end position="76"/>
    </location>
</feature>
<evidence type="ECO:0000256" key="1">
    <source>
        <dbReference type="ARBA" id="ARBA00022737"/>
    </source>
</evidence>
<keyword evidence="5" id="KW-1185">Reference proteome</keyword>
<dbReference type="Pfam" id="PF24883">
    <property type="entry name" value="NPHP3_N"/>
    <property type="match status" value="1"/>
</dbReference>
<dbReference type="InterPro" id="IPR036770">
    <property type="entry name" value="Ankyrin_rpt-contain_sf"/>
</dbReference>
<dbReference type="InterPro" id="IPR027417">
    <property type="entry name" value="P-loop_NTPase"/>
</dbReference>
<dbReference type="Pfam" id="PF17100">
    <property type="entry name" value="NACHT_N"/>
    <property type="match status" value="1"/>
</dbReference>
<dbReference type="SUPFAM" id="SSF52540">
    <property type="entry name" value="P-loop containing nucleoside triphosphate hydrolases"/>
    <property type="match status" value="1"/>
</dbReference>
<dbReference type="Proteomes" id="UP001444661">
    <property type="component" value="Unassembled WGS sequence"/>
</dbReference>
<dbReference type="Gene3D" id="3.40.50.300">
    <property type="entry name" value="P-loop containing nucleotide triphosphate hydrolases"/>
    <property type="match status" value="1"/>
</dbReference>
<feature type="compositionally biased region" description="Basic residues" evidence="2">
    <location>
        <begin position="1"/>
        <end position="10"/>
    </location>
</feature>
<feature type="compositionally biased region" description="Low complexity" evidence="2">
    <location>
        <begin position="23"/>
        <end position="36"/>
    </location>
</feature>
<dbReference type="InterPro" id="IPR002110">
    <property type="entry name" value="Ankyrin_rpt"/>
</dbReference>
<evidence type="ECO:0000259" key="3">
    <source>
        <dbReference type="PROSITE" id="PS50837"/>
    </source>
</evidence>
<dbReference type="PROSITE" id="PS50837">
    <property type="entry name" value="NACHT"/>
    <property type="match status" value="1"/>
</dbReference>
<reference evidence="4 5" key="1">
    <citation type="submission" date="2023-01" db="EMBL/GenBank/DDBJ databases">
        <title>Analysis of 21 Apiospora genomes using comparative genomics revels a genus with tremendous synthesis potential of carbohydrate active enzymes and secondary metabolites.</title>
        <authorList>
            <person name="Sorensen T."/>
        </authorList>
    </citation>
    <scope>NUCLEOTIDE SEQUENCE [LARGE SCALE GENOMIC DNA]</scope>
    <source>
        <strain evidence="4 5">CBS 33761</strain>
    </source>
</reference>
<dbReference type="EMBL" id="JAQQWK010000006">
    <property type="protein sequence ID" value="KAK8038613.1"/>
    <property type="molecule type" value="Genomic_DNA"/>
</dbReference>
<dbReference type="InterPro" id="IPR056884">
    <property type="entry name" value="NPHP3-like_N"/>
</dbReference>
<dbReference type="PANTHER" id="PTHR10039:SF16">
    <property type="entry name" value="GPI INOSITOL-DEACYLASE"/>
    <property type="match status" value="1"/>
</dbReference>
<dbReference type="SUPFAM" id="SSF48403">
    <property type="entry name" value="Ankyrin repeat"/>
    <property type="match status" value="1"/>
</dbReference>
<name>A0ABR1SYK4_9PEZI</name>
<proteinExistence type="predicted"/>
<dbReference type="PANTHER" id="PTHR10039">
    <property type="entry name" value="AMELOGENIN"/>
    <property type="match status" value="1"/>
</dbReference>
<sequence>MSFIKKLKSKFRGDANRKKHSDPTPGASGAAASTPPQAFVSEPSSSTPRIQPDIGSITPDRNSDFKTTSPTRPRLPEISTVWNEAWDGLVKDTETAPLAQRFEGLLLEPAAGYAQADETLPDEKHEQLRLLIERQTEKIERNEWKLSFQGYDFKVKGLIEPVVAITHSARGFIGSVVEASPPASLAWAGLLLNPVEGDEARVKGLEYLSSILRQCRLREYVYQRRYESVIGASLQDDFEQAHILYRDALRMLYKRILEFEATCFVFLSGNTYKRVVKGVVKWNDWDSLMEAVKEQQNSVVHIEDNWRGLRLQEEWEANQQEHRLRLSALNAVSSEMSRMKDLIRHQQSQNDRSDLLRWLSSVADPSTNYTAAYDKLTKFTGEWILGDARFHNWMSSENSLLWLHGKAGSGKSFLSTTVIKHLKSDEISKDIDEVYNAMAYFYFDFRDPSKQTRNNLLRSLIAQISQGRPDFPEPLRRLLKFPNTNQSPSTEELQMALFSSIQDLSSVCIVLDALDECPRSGDERDLLMQCIQEIRDWRVPQLHLLVTSRREHDIALYLSSAQDHGDVWPTSDFSAEISLEACATEMGCDIETYINAQLSSKTKFGHWKPDLQRRVRLALIEKAQGMFQYVALQLEVLRHTKMSLIEAALQELPDNINKVYERALQQSPDPDVTIRALMWLAFFKPSMELEEFSFLARLMPVFHSQATEDSWESEIKIKSLYDENLDFAAPDDILRWLPGLVTVHHDEELDNDDVLVQRSLDFPAQNVSIHSSVVESHDHDEESLSYFSSDVESGDHVDFEFVSGLRSFRTFARATLGSNAVSPTMSASDVWLPKSYQYVRLCHFSLLEFLTSQHTGNHWHIDSSEAQLFIVQSQIASFLYLVDTLSSSVSKLDMSMAVHTDETLARFGVSGMLDTLTLLAALPEQSYTSRLSALIRKLFHPGLRYLSNLPESLMKSNGWHQPWTVAEASQEGPLQFLYRQLELRRLVPRLVSLMPEAVNIVDETTSDTVLSLAAYDGDEAMVKLLLDAKADPFVNGNLHSSALRACFHRGHEESRLSCARVLFDASGPDAVKRFVQNSSDGSNPLGWLTELEWHPELSPQIANIMIEQGADMTSALETATRTSDSTEAMAWLIDRGAMIISRVVRHAEESVMQVHFVQGYAGDFSSYDYGLSDIDSYIFGVHMDHKVVDKLQLLLSKGGQISYDETDGPNEPLIHEFENTSTSERYEYSAEVWNVVKRRAFRMVFRAKSCDGTYVHSPAEAYTDFERWRHVIRWLMKEKQSEWPQEVPSPSETDLELFEVWWERRHRGGWGPRGLKRSVV</sequence>
<dbReference type="SMART" id="SM00248">
    <property type="entry name" value="ANK"/>
    <property type="match status" value="2"/>
</dbReference>
<evidence type="ECO:0000313" key="5">
    <source>
        <dbReference type="Proteomes" id="UP001444661"/>
    </source>
</evidence>
<comment type="caution">
    <text evidence="4">The sequence shown here is derived from an EMBL/GenBank/DDBJ whole genome shotgun (WGS) entry which is preliminary data.</text>
</comment>
<gene>
    <name evidence="4" type="ORF">PG993_007024</name>
</gene>
<feature type="domain" description="NACHT" evidence="3">
    <location>
        <begin position="399"/>
        <end position="549"/>
    </location>
</feature>
<protein>
    <recommendedName>
        <fullName evidence="3">NACHT domain-containing protein</fullName>
    </recommendedName>
</protein>
<dbReference type="Gene3D" id="1.25.40.20">
    <property type="entry name" value="Ankyrin repeat-containing domain"/>
    <property type="match status" value="1"/>
</dbReference>
<evidence type="ECO:0000256" key="2">
    <source>
        <dbReference type="SAM" id="MobiDB-lite"/>
    </source>
</evidence>
<organism evidence="4 5">
    <name type="scientific">Apiospora rasikravindrae</name>
    <dbReference type="NCBI Taxonomy" id="990691"/>
    <lineage>
        <taxon>Eukaryota</taxon>
        <taxon>Fungi</taxon>
        <taxon>Dikarya</taxon>
        <taxon>Ascomycota</taxon>
        <taxon>Pezizomycotina</taxon>
        <taxon>Sordariomycetes</taxon>
        <taxon>Xylariomycetidae</taxon>
        <taxon>Amphisphaeriales</taxon>
        <taxon>Apiosporaceae</taxon>
        <taxon>Apiospora</taxon>
    </lineage>
</organism>
<dbReference type="InterPro" id="IPR007111">
    <property type="entry name" value="NACHT_NTPase"/>
</dbReference>